<feature type="domain" description="Methyltransferase small" evidence="6">
    <location>
        <begin position="123"/>
        <end position="203"/>
    </location>
</feature>
<comment type="caution">
    <text evidence="8">The sequence shown here is derived from an EMBL/GenBank/DDBJ whole genome shotgun (WGS) entry which is preliminary data.</text>
</comment>
<gene>
    <name evidence="5 8" type="primary">prmC</name>
    <name evidence="8" type="ORF">DQK91_21680</name>
</gene>
<evidence type="ECO:0000256" key="3">
    <source>
        <dbReference type="ARBA" id="ARBA00022691"/>
    </source>
</evidence>
<proteinExistence type="inferred from homology"/>
<evidence type="ECO:0000256" key="4">
    <source>
        <dbReference type="ARBA" id="ARBA00048391"/>
    </source>
</evidence>
<evidence type="ECO:0000313" key="8">
    <source>
        <dbReference type="EMBL" id="TVM30085.1"/>
    </source>
</evidence>
<dbReference type="InterPro" id="IPR004556">
    <property type="entry name" value="HemK-like"/>
</dbReference>
<organism evidence="8 9">
    <name type="scientific">Oceanidesulfovibrio marinus</name>
    <dbReference type="NCBI Taxonomy" id="370038"/>
    <lineage>
        <taxon>Bacteria</taxon>
        <taxon>Pseudomonadati</taxon>
        <taxon>Thermodesulfobacteriota</taxon>
        <taxon>Desulfovibrionia</taxon>
        <taxon>Desulfovibrionales</taxon>
        <taxon>Desulfovibrionaceae</taxon>
        <taxon>Oceanidesulfovibrio</taxon>
    </lineage>
</organism>
<dbReference type="InterPro" id="IPR040758">
    <property type="entry name" value="PrmC_N"/>
</dbReference>
<feature type="binding site" evidence="5">
    <location>
        <begin position="126"/>
        <end position="130"/>
    </location>
    <ligand>
        <name>S-adenosyl-L-methionine</name>
        <dbReference type="ChEBI" id="CHEBI:59789"/>
    </ligand>
</feature>
<dbReference type="RefSeq" id="WP_144307504.1">
    <property type="nucleotide sequence ID" value="NZ_QMIF01000030.1"/>
</dbReference>
<dbReference type="Proteomes" id="UP000434052">
    <property type="component" value="Unassembled WGS sequence"/>
</dbReference>
<feature type="binding site" evidence="5">
    <location>
        <position position="194"/>
    </location>
    <ligand>
        <name>S-adenosyl-L-methionine</name>
        <dbReference type="ChEBI" id="CHEBI:59789"/>
    </ligand>
</feature>
<name>A0A6P1ZDM0_9BACT</name>
<dbReference type="InterPro" id="IPR029063">
    <property type="entry name" value="SAM-dependent_MTases_sf"/>
</dbReference>
<dbReference type="Pfam" id="PF05175">
    <property type="entry name" value="MTS"/>
    <property type="match status" value="1"/>
</dbReference>
<keyword evidence="3 5" id="KW-0949">S-adenosyl-L-methionine</keyword>
<dbReference type="InterPro" id="IPR007848">
    <property type="entry name" value="Small_mtfrase_dom"/>
</dbReference>
<dbReference type="Gene3D" id="1.10.8.10">
    <property type="entry name" value="DNA helicase RuvA subunit, C-terminal domain"/>
    <property type="match status" value="1"/>
</dbReference>
<dbReference type="GO" id="GO:0003676">
    <property type="term" value="F:nucleic acid binding"/>
    <property type="evidence" value="ECO:0007669"/>
    <property type="project" value="InterPro"/>
</dbReference>
<dbReference type="PROSITE" id="PS00092">
    <property type="entry name" value="N6_MTASE"/>
    <property type="match status" value="1"/>
</dbReference>
<sequence length="298" mass="31944">MACAPTTVRETLVLAGRRLSAAGVDSPALSARLLLAEALGLDDMGLVRDAHRVLTDGELQSFEALLDRRASGEPVAYILGRREFYGLDFAVTPATLVPRPESEHLVEEALAVFPDAEAPLWFADLGTGSGCLAISFAMHRPCARGILVDRSAAALAVARENARRHGVADRLFFVRCDFGALCVKDHSLDLVLANPPYVSAQEHDELSLEVRGFEPRTALVPEEGGGDSGLESLVSLLPESLRTLKNGGLLIDEIGWEQGSRSLALARATRDGAGRRFSECRIARDLAGHDRVLVAAAE</sequence>
<feature type="binding site" evidence="5">
    <location>
        <begin position="194"/>
        <end position="197"/>
    </location>
    <ligand>
        <name>substrate</name>
    </ligand>
</feature>
<evidence type="ECO:0000256" key="2">
    <source>
        <dbReference type="ARBA" id="ARBA00022679"/>
    </source>
</evidence>
<evidence type="ECO:0000259" key="7">
    <source>
        <dbReference type="Pfam" id="PF17827"/>
    </source>
</evidence>
<dbReference type="SUPFAM" id="SSF53335">
    <property type="entry name" value="S-adenosyl-L-methionine-dependent methyltransferases"/>
    <property type="match status" value="1"/>
</dbReference>
<comment type="catalytic activity">
    <reaction evidence="4 5">
        <text>L-glutaminyl-[peptide chain release factor] + S-adenosyl-L-methionine = N(5)-methyl-L-glutaminyl-[peptide chain release factor] + S-adenosyl-L-homocysteine + H(+)</text>
        <dbReference type="Rhea" id="RHEA:42896"/>
        <dbReference type="Rhea" id="RHEA-COMP:10271"/>
        <dbReference type="Rhea" id="RHEA-COMP:10272"/>
        <dbReference type="ChEBI" id="CHEBI:15378"/>
        <dbReference type="ChEBI" id="CHEBI:30011"/>
        <dbReference type="ChEBI" id="CHEBI:57856"/>
        <dbReference type="ChEBI" id="CHEBI:59789"/>
        <dbReference type="ChEBI" id="CHEBI:61891"/>
        <dbReference type="EC" id="2.1.1.297"/>
    </reaction>
</comment>
<dbReference type="GO" id="GO:0102559">
    <property type="term" value="F:peptide chain release factor N(5)-glutamine methyltransferase activity"/>
    <property type="evidence" value="ECO:0007669"/>
    <property type="project" value="UniProtKB-EC"/>
</dbReference>
<dbReference type="InterPro" id="IPR019874">
    <property type="entry name" value="RF_methyltr_PrmC"/>
</dbReference>
<dbReference type="PANTHER" id="PTHR18895:SF74">
    <property type="entry name" value="MTRF1L RELEASE FACTOR GLUTAMINE METHYLTRANSFERASE"/>
    <property type="match status" value="1"/>
</dbReference>
<feature type="binding site" evidence="5">
    <location>
        <position position="149"/>
    </location>
    <ligand>
        <name>S-adenosyl-L-methionine</name>
        <dbReference type="ChEBI" id="CHEBI:59789"/>
    </ligand>
</feature>
<feature type="binding site" evidence="5">
    <location>
        <position position="178"/>
    </location>
    <ligand>
        <name>S-adenosyl-L-methionine</name>
        <dbReference type="ChEBI" id="CHEBI:59789"/>
    </ligand>
</feature>
<dbReference type="PANTHER" id="PTHR18895">
    <property type="entry name" value="HEMK METHYLTRANSFERASE"/>
    <property type="match status" value="1"/>
</dbReference>
<feature type="domain" description="Release factor glutamine methyltransferase N-terminal" evidence="7">
    <location>
        <begin position="12"/>
        <end position="80"/>
    </location>
</feature>
<dbReference type="InterPro" id="IPR050320">
    <property type="entry name" value="N5-glutamine_MTase"/>
</dbReference>
<evidence type="ECO:0000256" key="1">
    <source>
        <dbReference type="ARBA" id="ARBA00022603"/>
    </source>
</evidence>
<dbReference type="EC" id="2.1.1.297" evidence="5"/>
<evidence type="ECO:0000313" key="9">
    <source>
        <dbReference type="Proteomes" id="UP000434052"/>
    </source>
</evidence>
<protein>
    <recommendedName>
        <fullName evidence="5">Release factor glutamine methyltransferase</fullName>
        <shortName evidence="5">RF MTase</shortName>
        <ecNumber evidence="5">2.1.1.297</ecNumber>
    </recommendedName>
    <alternativeName>
        <fullName evidence="5">N5-glutamine methyltransferase PrmC</fullName>
    </alternativeName>
    <alternativeName>
        <fullName evidence="5">Protein-(glutamine-N5) MTase PrmC</fullName>
    </alternativeName>
    <alternativeName>
        <fullName evidence="5">Protein-glutamine N-methyltransferase PrmC</fullName>
    </alternativeName>
</protein>
<dbReference type="HAMAP" id="MF_02126">
    <property type="entry name" value="RF_methyltr_PrmC"/>
    <property type="match status" value="1"/>
</dbReference>
<dbReference type="OrthoDB" id="9800643at2"/>
<dbReference type="NCBIfam" id="TIGR00536">
    <property type="entry name" value="hemK_fam"/>
    <property type="match status" value="1"/>
</dbReference>
<evidence type="ECO:0000256" key="5">
    <source>
        <dbReference type="HAMAP-Rule" id="MF_02126"/>
    </source>
</evidence>
<dbReference type="Pfam" id="PF17827">
    <property type="entry name" value="PrmC_N"/>
    <property type="match status" value="1"/>
</dbReference>
<dbReference type="InterPro" id="IPR002052">
    <property type="entry name" value="DNA_methylase_N6_adenine_CS"/>
</dbReference>
<comment type="similarity">
    <text evidence="5">Belongs to the protein N5-glutamine methyltransferase family. PrmC subfamily.</text>
</comment>
<keyword evidence="2 5" id="KW-0808">Transferase</keyword>
<evidence type="ECO:0000259" key="6">
    <source>
        <dbReference type="Pfam" id="PF05175"/>
    </source>
</evidence>
<keyword evidence="1 5" id="KW-0489">Methyltransferase</keyword>
<dbReference type="Gene3D" id="3.40.50.150">
    <property type="entry name" value="Vaccinia Virus protein VP39"/>
    <property type="match status" value="1"/>
</dbReference>
<dbReference type="EMBL" id="QMIF01000030">
    <property type="protein sequence ID" value="TVM30085.1"/>
    <property type="molecule type" value="Genomic_DNA"/>
</dbReference>
<dbReference type="AlphaFoldDB" id="A0A6P1ZDM0"/>
<dbReference type="NCBIfam" id="TIGR03534">
    <property type="entry name" value="RF_mod_PrmC"/>
    <property type="match status" value="1"/>
</dbReference>
<comment type="function">
    <text evidence="5">Methylates the class 1 translation termination release factors RF1/PrfA and RF2/PrfB on the glutamine residue of the universally conserved GGQ motif.</text>
</comment>
<reference evidence="8 9" key="1">
    <citation type="submission" date="2018-06" db="EMBL/GenBank/DDBJ databases">
        <title>Complete genome of Desulfovibrio marinus P48SEP.</title>
        <authorList>
            <person name="Crispim J.S."/>
            <person name="Vidigal P.M.P."/>
            <person name="Silva L.C.F."/>
            <person name="Araujo L.C."/>
            <person name="Laguardia C.N."/>
            <person name="Dias R.S."/>
            <person name="Sousa M.P."/>
            <person name="Paula S.O."/>
            <person name="Silva C."/>
        </authorList>
    </citation>
    <scope>NUCLEOTIDE SEQUENCE [LARGE SCALE GENOMIC DNA]</scope>
    <source>
        <strain evidence="8 9">P48SEP</strain>
    </source>
</reference>
<dbReference type="CDD" id="cd02440">
    <property type="entry name" value="AdoMet_MTases"/>
    <property type="match status" value="1"/>
</dbReference>
<accession>A0A6P1ZDM0</accession>
<dbReference type="GO" id="GO:0032259">
    <property type="term" value="P:methylation"/>
    <property type="evidence" value="ECO:0007669"/>
    <property type="project" value="UniProtKB-KW"/>
</dbReference>